<feature type="transmembrane region" description="Helical" evidence="1">
    <location>
        <begin position="16"/>
        <end position="37"/>
    </location>
</feature>
<dbReference type="SUPFAM" id="SSF53335">
    <property type="entry name" value="S-adenosyl-L-methionine-dependent methyltransferases"/>
    <property type="match status" value="1"/>
</dbReference>
<gene>
    <name evidence="2" type="ORF">NVIE_028770</name>
</gene>
<feature type="transmembrane region" description="Helical" evidence="1">
    <location>
        <begin position="107"/>
        <end position="124"/>
    </location>
</feature>
<feature type="transmembrane region" description="Helical" evidence="1">
    <location>
        <begin position="692"/>
        <end position="712"/>
    </location>
</feature>
<dbReference type="Gene3D" id="3.40.50.150">
    <property type="entry name" value="Vaccinia Virus protein VP39"/>
    <property type="match status" value="1"/>
</dbReference>
<dbReference type="OrthoDB" id="10538at2157"/>
<dbReference type="InterPro" id="IPR001045">
    <property type="entry name" value="Spermi_synthase"/>
</dbReference>
<feature type="transmembrane region" description="Helical" evidence="1">
    <location>
        <begin position="660"/>
        <end position="680"/>
    </location>
</feature>
<dbReference type="KEGG" id="nvn:NVIE_028770"/>
<dbReference type="GO" id="GO:0008295">
    <property type="term" value="P:spermidine biosynthetic process"/>
    <property type="evidence" value="ECO:0007669"/>
    <property type="project" value="TreeGrafter"/>
</dbReference>
<proteinExistence type="predicted"/>
<feature type="transmembrane region" description="Helical" evidence="1">
    <location>
        <begin position="805"/>
        <end position="828"/>
    </location>
</feature>
<reference evidence="2 3" key="1">
    <citation type="journal article" date="2014" name="Int. J. Syst. Evol. Microbiol.">
        <title>Nitrososphaera viennensis gen. nov., sp. nov., an aerobic and mesophilic, ammonia-oxidizing archaeon from soil and a member of the archaeal phylum Thaumarchaeota.</title>
        <authorList>
            <person name="Stieglmeier M."/>
            <person name="Klingl A."/>
            <person name="Alves R.J."/>
            <person name="Rittmann S.K."/>
            <person name="Melcher M."/>
            <person name="Leisch N."/>
            <person name="Schleper C."/>
        </authorList>
    </citation>
    <scope>NUCLEOTIDE SEQUENCE [LARGE SCALE GENOMIC DNA]</scope>
    <source>
        <strain evidence="2">EN76</strain>
    </source>
</reference>
<feature type="transmembrane region" description="Helical" evidence="1">
    <location>
        <begin position="619"/>
        <end position="639"/>
    </location>
</feature>
<dbReference type="Pfam" id="PF01564">
    <property type="entry name" value="Spermine_synth"/>
    <property type="match status" value="1"/>
</dbReference>
<evidence type="ECO:0000313" key="3">
    <source>
        <dbReference type="Proteomes" id="UP000027093"/>
    </source>
</evidence>
<dbReference type="PANTHER" id="PTHR11558">
    <property type="entry name" value="SPERMIDINE/SPERMINE SYNTHASE"/>
    <property type="match status" value="1"/>
</dbReference>
<dbReference type="CDD" id="cd02440">
    <property type="entry name" value="AdoMet_MTases"/>
    <property type="match status" value="1"/>
</dbReference>
<sequence>MLDSGSTSLRTNRNMLAFLMAVLFFASLSTVLFELALTRVFSIILWYDYAFMAISVAFFGLGIGSLLVHMQKDYGNSTRLRRSGMWRWLSMPQMTPAALAKKITEHSIAYAISVPLFILAVALIPPDTSYIYVFYLLSSVPFFFAGFIMALVFYAMPRQISKLYFADLVGASSAALMLDPLMLGLGAESVLLLTSLLVAGSAIVGMLLLLRNKRKAEPSEVMTKRSKISAAAVLAGLAVLLLVSSPAAMAAMQPQVAKGIDYFAKVHPGPNKGLYWQLIDPNFEHLSARWNSFSRVDVTKQNSFDNVDVGAGGTPVRSQRELANIIIDADAGTPIYRWSGDRAELAWMRDYMDYVPYDLTAKADHVLVIGGGGGEDIMMALAGGADKVTAVEINPMIVSAVKRFGGPGNVYDNPDVDLFIDDGRRFISSSSDKYDMITIKLVDSWAAQLAGGYALSENYLYTVEAFQQYYRHLSDDGMLVMIRWNFELPRLMPIVAESVARETGQSMEDASRQIMVVEDRPGLYFGRTQDSQMYYPVLVMVKAVPFIDEQVDLVRQKAEAGRADVMMLADSMINPPYDKLFSSASAYDDYVAAAALANPKIPTDDSPFYFAKEPVPQQMVILLETVLAISAALSVILVYHARRTGTRFRQSEPGMAARTAGFVLFAIFIGLGFMILEITFIQKFLLLLGTPIMALTVILFSILLSSGIGAYVSGRVFGDRPHRAVFLSVPILAGIILSYLFFLQGIIDSSITMELPSRAALTFALLFPSGLLMGFQFPSLIRMASMPLRFNNGTGDKNNNNNTTLLWGINVVASILGTVLAAMLAMIIGFNGNLLVGLAMYAGAGASALLSFVAGKRYANQTLPLTERE</sequence>
<keyword evidence="1" id="KW-0812">Transmembrane</keyword>
<evidence type="ECO:0000256" key="1">
    <source>
        <dbReference type="SAM" id="Phobius"/>
    </source>
</evidence>
<organism evidence="2 3">
    <name type="scientific">Nitrososphaera viennensis EN76</name>
    <dbReference type="NCBI Taxonomy" id="926571"/>
    <lineage>
        <taxon>Archaea</taxon>
        <taxon>Nitrososphaerota</taxon>
        <taxon>Nitrososphaeria</taxon>
        <taxon>Nitrososphaerales</taxon>
        <taxon>Nitrososphaeraceae</taxon>
        <taxon>Nitrososphaera</taxon>
    </lineage>
</organism>
<dbReference type="PANTHER" id="PTHR11558:SF11">
    <property type="entry name" value="SPERMIDINE SYNTHASE"/>
    <property type="match status" value="1"/>
</dbReference>
<dbReference type="InterPro" id="IPR029063">
    <property type="entry name" value="SAM-dependent_MTases_sf"/>
</dbReference>
<keyword evidence="1" id="KW-1133">Transmembrane helix</keyword>
<feature type="transmembrane region" description="Helical" evidence="1">
    <location>
        <begin position="834"/>
        <end position="854"/>
    </location>
</feature>
<feature type="transmembrane region" description="Helical" evidence="1">
    <location>
        <begin position="189"/>
        <end position="210"/>
    </location>
</feature>
<feature type="transmembrane region" description="Helical" evidence="1">
    <location>
        <begin position="759"/>
        <end position="784"/>
    </location>
</feature>
<feature type="transmembrane region" description="Helical" evidence="1">
    <location>
        <begin position="130"/>
        <end position="156"/>
    </location>
</feature>
<dbReference type="EMBL" id="CP007536">
    <property type="protein sequence ID" value="AIC17152.1"/>
    <property type="molecule type" value="Genomic_DNA"/>
</dbReference>
<evidence type="ECO:0000313" key="2">
    <source>
        <dbReference type="EMBL" id="AIC17152.1"/>
    </source>
</evidence>
<dbReference type="Proteomes" id="UP000027093">
    <property type="component" value="Chromosome"/>
</dbReference>
<dbReference type="HOGENOM" id="CLU_018383_0_0_2"/>
<protein>
    <submittedName>
        <fullName evidence="2">Putative spermine synthase</fullName>
        <ecNumber evidence="2">2.5.1.16</ecNumber>
    </submittedName>
</protein>
<name>A0A060HVS3_9ARCH</name>
<dbReference type="EC" id="2.5.1.16" evidence="2"/>
<keyword evidence="3" id="KW-1185">Reference proteome</keyword>
<dbReference type="GO" id="GO:0004766">
    <property type="term" value="F:spermidine synthase activity"/>
    <property type="evidence" value="ECO:0007669"/>
    <property type="project" value="UniProtKB-EC"/>
</dbReference>
<dbReference type="AlphaFoldDB" id="A0A060HVS3"/>
<dbReference type="STRING" id="926571.NVIE_028770"/>
<dbReference type="GeneID" id="30683709"/>
<dbReference type="RefSeq" id="WP_144239766.1">
    <property type="nucleotide sequence ID" value="NZ_CP007536.1"/>
</dbReference>
<dbReference type="GO" id="GO:0005829">
    <property type="term" value="C:cytosol"/>
    <property type="evidence" value="ECO:0007669"/>
    <property type="project" value="TreeGrafter"/>
</dbReference>
<feature type="transmembrane region" description="Helical" evidence="1">
    <location>
        <begin position="49"/>
        <end position="69"/>
    </location>
</feature>
<feature type="transmembrane region" description="Helical" evidence="1">
    <location>
        <begin position="231"/>
        <end position="252"/>
    </location>
</feature>
<keyword evidence="2" id="KW-0808">Transferase</keyword>
<keyword evidence="1" id="KW-0472">Membrane</keyword>
<accession>A0A060HVS3</accession>
<feature type="transmembrane region" description="Helical" evidence="1">
    <location>
        <begin position="724"/>
        <end position="747"/>
    </location>
</feature>